<dbReference type="EMBL" id="VCGU01000003">
    <property type="protein sequence ID" value="TRY78524.1"/>
    <property type="molecule type" value="Genomic_DNA"/>
</dbReference>
<evidence type="ECO:0000313" key="2">
    <source>
        <dbReference type="Proteomes" id="UP000318571"/>
    </source>
</evidence>
<dbReference type="PANTHER" id="PTHR13490:SF0">
    <property type="entry name" value="SMALL RIBOSOMAL SUBUNIT PROTEIN MS35"/>
    <property type="match status" value="1"/>
</dbReference>
<comment type="caution">
    <text evidence="1">The sequence shown here is derived from an EMBL/GenBank/DDBJ whole genome shotgun (WGS) entry which is preliminary data.</text>
</comment>
<dbReference type="STRING" id="6832.A0A553PLG1"/>
<proteinExistence type="predicted"/>
<dbReference type="InterPro" id="IPR039848">
    <property type="entry name" value="Ribosomal_mS35_mt"/>
</dbReference>
<dbReference type="GO" id="GO:0032543">
    <property type="term" value="P:mitochondrial translation"/>
    <property type="evidence" value="ECO:0007669"/>
    <property type="project" value="InterPro"/>
</dbReference>
<sequence length="221" mass="24762">MPVDQDWEAVWPGPRTFHPSAVPLPVRQGFVQHKMGVRPPKRANIELMKTPNFLHLTPPVVKKQATTLKELCTPWPPGNCFKAFPVLSTTTDYLNTSSSIRDARARQVDFEVSVDALTPDPRIRENIRILLDIPPQRGAGATFKFLAANCPTRKQNLDHAEFLLTAIYFESRKNDVLDRDERQPLAGADLTGEAAHHVLTEGECRSTLADYKKSVLKAKLS</sequence>
<keyword evidence="2" id="KW-1185">Reference proteome</keyword>
<organism evidence="1 2">
    <name type="scientific">Tigriopus californicus</name>
    <name type="common">Marine copepod</name>
    <dbReference type="NCBI Taxonomy" id="6832"/>
    <lineage>
        <taxon>Eukaryota</taxon>
        <taxon>Metazoa</taxon>
        <taxon>Ecdysozoa</taxon>
        <taxon>Arthropoda</taxon>
        <taxon>Crustacea</taxon>
        <taxon>Multicrustacea</taxon>
        <taxon>Hexanauplia</taxon>
        <taxon>Copepoda</taxon>
        <taxon>Harpacticoida</taxon>
        <taxon>Harpacticidae</taxon>
        <taxon>Tigriopus</taxon>
    </lineage>
</organism>
<dbReference type="GO" id="GO:0005763">
    <property type="term" value="C:mitochondrial small ribosomal subunit"/>
    <property type="evidence" value="ECO:0007669"/>
    <property type="project" value="TreeGrafter"/>
</dbReference>
<dbReference type="PANTHER" id="PTHR13490">
    <property type="entry name" value="MITOCHONDRIAL 28S RIBOSOMAL PROTEIN S28"/>
    <property type="match status" value="1"/>
</dbReference>
<evidence type="ECO:0008006" key="3">
    <source>
        <dbReference type="Google" id="ProtNLM"/>
    </source>
</evidence>
<dbReference type="OMA" id="RANIELM"/>
<dbReference type="GO" id="GO:0003735">
    <property type="term" value="F:structural constituent of ribosome"/>
    <property type="evidence" value="ECO:0007669"/>
    <property type="project" value="InterPro"/>
</dbReference>
<gene>
    <name evidence="1" type="ORF">TCAL_13636</name>
</gene>
<evidence type="ECO:0000313" key="1">
    <source>
        <dbReference type="EMBL" id="TRY78524.1"/>
    </source>
</evidence>
<protein>
    <recommendedName>
        <fullName evidence="3">Ribosomal protein S24/S35 mitochondrial conserved domain-containing protein</fullName>
    </recommendedName>
</protein>
<name>A0A553PLG1_TIGCA</name>
<dbReference type="Proteomes" id="UP000318571">
    <property type="component" value="Chromosome 11"/>
</dbReference>
<dbReference type="AlphaFoldDB" id="A0A553PLG1"/>
<accession>A0A553PLG1</accession>
<reference evidence="1 2" key="1">
    <citation type="journal article" date="2018" name="Nat. Ecol. Evol.">
        <title>Genomic signatures of mitonuclear coevolution across populations of Tigriopus californicus.</title>
        <authorList>
            <person name="Barreto F.S."/>
            <person name="Watson E.T."/>
            <person name="Lima T.G."/>
            <person name="Willett C.S."/>
            <person name="Edmands S."/>
            <person name="Li W."/>
            <person name="Burton R.S."/>
        </authorList>
    </citation>
    <scope>NUCLEOTIDE SEQUENCE [LARGE SCALE GENOMIC DNA]</scope>
    <source>
        <strain evidence="1 2">San Diego</strain>
    </source>
</reference>